<evidence type="ECO:0000256" key="2">
    <source>
        <dbReference type="SAM" id="Phobius"/>
    </source>
</evidence>
<gene>
    <name evidence="4" type="ORF">C3Y92_02755</name>
</gene>
<dbReference type="EMBL" id="CP026538">
    <property type="protein sequence ID" value="QAZ66216.1"/>
    <property type="molecule type" value="Genomic_DNA"/>
</dbReference>
<sequence length="503" mass="51930">MLKKTVTLVLFFGLFFVLVSGLVMFTAPPARVASWADWGFLGLSRQAWEGAHLAMGVLVVAAGLVHAMLHVDAFLDHLRDDDGMVIVFTKPFFAGLIVVVGLFAAALAGAPPMAQLARLGDHLQERAAETYGEPPYALAERSTLADFARRMGMDTEKALALLRLKNIKADSGDLTLAEIARQNRVAPGGVFEALKMVMEPSGGTTTITGLPKEPPPGLGRRKLSDICEEYGLDLAQVLGRLSTSGFKAQPAWTLAEIAKASNVLPIAVYDALRAEKAPASVAVEVATPAEPAASAPAAPAAAPSAAAPAQPAVQAAPAAPAQAGQPGQAPVSPQPVYQPQPAATAQPSGQPVPGYAPTQQPPAAGSPPLAAPGYQPPATGHAPATPGYQPPGYAPMPPSGATATPGHAPATPGYAPSAPGSQPGYAPAQPPAHAAPAAPVTPPPGLEKMMLQSFCREYDIPLSVAVQRLGRHRITAFGDMSFEELALENNRTPADIMRLVTTP</sequence>
<keyword evidence="2" id="KW-0472">Membrane</keyword>
<feature type="transmembrane region" description="Helical" evidence="2">
    <location>
        <begin position="92"/>
        <end position="110"/>
    </location>
</feature>
<evidence type="ECO:0000313" key="4">
    <source>
        <dbReference type="EMBL" id="QAZ66216.1"/>
    </source>
</evidence>
<keyword evidence="2" id="KW-0812">Transmembrane</keyword>
<organism evidence="4 5">
    <name type="scientific">Solidesulfovibrio carbinolicus</name>
    <dbReference type="NCBI Taxonomy" id="296842"/>
    <lineage>
        <taxon>Bacteria</taxon>
        <taxon>Pseudomonadati</taxon>
        <taxon>Thermodesulfobacteriota</taxon>
        <taxon>Desulfovibrionia</taxon>
        <taxon>Desulfovibrionales</taxon>
        <taxon>Desulfovibrionaceae</taxon>
        <taxon>Solidesulfovibrio</taxon>
    </lineage>
</organism>
<name>A0A4P6HI78_9BACT</name>
<feature type="compositionally biased region" description="Low complexity" evidence="1">
    <location>
        <begin position="311"/>
        <end position="331"/>
    </location>
</feature>
<dbReference type="Pfam" id="PF14358">
    <property type="entry name" value="DUF4405"/>
    <property type="match status" value="1"/>
</dbReference>
<dbReference type="KEGG" id="dcb:C3Y92_02755"/>
<feature type="compositionally biased region" description="Low complexity" evidence="1">
    <location>
        <begin position="339"/>
        <end position="351"/>
    </location>
</feature>
<dbReference type="OrthoDB" id="9793491at2"/>
<dbReference type="AlphaFoldDB" id="A0A4P6HI78"/>
<feature type="compositionally biased region" description="Pro residues" evidence="1">
    <location>
        <begin position="388"/>
        <end position="398"/>
    </location>
</feature>
<feature type="compositionally biased region" description="Low complexity" evidence="1">
    <location>
        <begin position="361"/>
        <end position="387"/>
    </location>
</feature>
<feature type="compositionally biased region" description="Low complexity" evidence="1">
    <location>
        <begin position="399"/>
        <end position="438"/>
    </location>
</feature>
<dbReference type="RefSeq" id="WP_129349280.1">
    <property type="nucleotide sequence ID" value="NZ_CP026538.1"/>
</dbReference>
<evidence type="ECO:0000313" key="5">
    <source>
        <dbReference type="Proteomes" id="UP000293296"/>
    </source>
</evidence>
<evidence type="ECO:0000256" key="1">
    <source>
        <dbReference type="SAM" id="MobiDB-lite"/>
    </source>
</evidence>
<keyword evidence="5" id="KW-1185">Reference proteome</keyword>
<keyword evidence="2" id="KW-1133">Transmembrane helix</keyword>
<reference evidence="4 5" key="1">
    <citation type="submission" date="2018-02" db="EMBL/GenBank/DDBJ databases">
        <title>Genome sequence of Desulfovibrio carbinolicus DSM 3852.</title>
        <authorList>
            <person name="Wilbanks E."/>
            <person name="Skennerton C.T."/>
            <person name="Orphan V.J."/>
        </authorList>
    </citation>
    <scope>NUCLEOTIDE SEQUENCE [LARGE SCALE GENOMIC DNA]</scope>
    <source>
        <strain evidence="4 5">DSM 3852</strain>
    </source>
</reference>
<evidence type="ECO:0000259" key="3">
    <source>
        <dbReference type="Pfam" id="PF14358"/>
    </source>
</evidence>
<protein>
    <recommendedName>
        <fullName evidence="3">Flavinylation-associated cytochrome domain-containing protein</fullName>
    </recommendedName>
</protein>
<proteinExistence type="predicted"/>
<dbReference type="InterPro" id="IPR025517">
    <property type="entry name" value="DUF4405"/>
</dbReference>
<accession>A0A4P6HI78</accession>
<feature type="domain" description="Flavinylation-associated cytochrome" evidence="3">
    <location>
        <begin position="6"/>
        <end position="70"/>
    </location>
</feature>
<feature type="region of interest" description="Disordered" evidence="1">
    <location>
        <begin position="311"/>
        <end position="441"/>
    </location>
</feature>
<feature type="transmembrane region" description="Helical" evidence="2">
    <location>
        <begin position="52"/>
        <end position="71"/>
    </location>
</feature>
<dbReference type="Proteomes" id="UP000293296">
    <property type="component" value="Chromosome"/>
</dbReference>